<dbReference type="PRINTS" id="PR00598">
    <property type="entry name" value="HTHMARR"/>
</dbReference>
<proteinExistence type="predicted"/>
<evidence type="ECO:0000256" key="1">
    <source>
        <dbReference type="ARBA" id="ARBA00023015"/>
    </source>
</evidence>
<dbReference type="PANTHER" id="PTHR42756:SF1">
    <property type="entry name" value="TRANSCRIPTIONAL REPRESSOR OF EMRAB OPERON"/>
    <property type="match status" value="1"/>
</dbReference>
<dbReference type="InterPro" id="IPR036390">
    <property type="entry name" value="WH_DNA-bd_sf"/>
</dbReference>
<dbReference type="EMBL" id="WNLP01000002">
    <property type="protein sequence ID" value="MUH59410.1"/>
    <property type="molecule type" value="Genomic_DNA"/>
</dbReference>
<dbReference type="AlphaFoldDB" id="A0A7K1J4J7"/>
<evidence type="ECO:0000313" key="6">
    <source>
        <dbReference type="Proteomes" id="UP000487882"/>
    </source>
</evidence>
<organism evidence="5 6">
    <name type="scientific">Bifidobacterium canis</name>
    <dbReference type="NCBI Taxonomy" id="2610880"/>
    <lineage>
        <taxon>Bacteria</taxon>
        <taxon>Bacillati</taxon>
        <taxon>Actinomycetota</taxon>
        <taxon>Actinomycetes</taxon>
        <taxon>Bifidobacteriales</taxon>
        <taxon>Bifidobacteriaceae</taxon>
        <taxon>Bifidobacterium</taxon>
    </lineage>
</organism>
<dbReference type="GO" id="GO:0003700">
    <property type="term" value="F:DNA-binding transcription factor activity"/>
    <property type="evidence" value="ECO:0007669"/>
    <property type="project" value="InterPro"/>
</dbReference>
<evidence type="ECO:0000256" key="2">
    <source>
        <dbReference type="ARBA" id="ARBA00023125"/>
    </source>
</evidence>
<dbReference type="GO" id="GO:0003677">
    <property type="term" value="F:DNA binding"/>
    <property type="evidence" value="ECO:0007669"/>
    <property type="project" value="UniProtKB-KW"/>
</dbReference>
<dbReference type="RefSeq" id="WP_155588476.1">
    <property type="nucleotide sequence ID" value="NZ_WNLP01000002.1"/>
</dbReference>
<dbReference type="Gene3D" id="1.10.10.10">
    <property type="entry name" value="Winged helix-like DNA-binding domain superfamily/Winged helix DNA-binding domain"/>
    <property type="match status" value="1"/>
</dbReference>
<keyword evidence="6" id="KW-1185">Reference proteome</keyword>
<reference evidence="5 6" key="1">
    <citation type="submission" date="2019-09" db="EMBL/GenBank/DDBJ databases">
        <title>Bifidobacterium canis sp. nov., isolated from the digestive tract of German Shepherd dog puppy.</title>
        <authorList>
            <person name="Bunesova V."/>
        </authorList>
    </citation>
    <scope>NUCLEOTIDE SEQUENCE [LARGE SCALE GENOMIC DNA]</scope>
    <source>
        <strain evidence="5 6">GSD1FS</strain>
    </source>
</reference>
<dbReference type="InterPro" id="IPR000835">
    <property type="entry name" value="HTH_MarR-typ"/>
</dbReference>
<evidence type="ECO:0000259" key="4">
    <source>
        <dbReference type="PROSITE" id="PS50995"/>
    </source>
</evidence>
<dbReference type="SMART" id="SM00347">
    <property type="entry name" value="HTH_MARR"/>
    <property type="match status" value="1"/>
</dbReference>
<feature type="domain" description="HTH marR-type" evidence="4">
    <location>
        <begin position="1"/>
        <end position="134"/>
    </location>
</feature>
<protein>
    <submittedName>
        <fullName evidence="5">MarR family transcriptional regulator</fullName>
    </submittedName>
</protein>
<dbReference type="Proteomes" id="UP000487882">
    <property type="component" value="Unassembled WGS sequence"/>
</dbReference>
<name>A0A7K1J4J7_9BIFI</name>
<gene>
    <name evidence="5" type="ORF">GSD1FS_0732</name>
</gene>
<dbReference type="Pfam" id="PF01047">
    <property type="entry name" value="MarR"/>
    <property type="match status" value="1"/>
</dbReference>
<dbReference type="PROSITE" id="PS50995">
    <property type="entry name" value="HTH_MARR_2"/>
    <property type="match status" value="1"/>
</dbReference>
<dbReference type="PANTHER" id="PTHR42756">
    <property type="entry name" value="TRANSCRIPTIONAL REGULATOR, MARR"/>
    <property type="match status" value="1"/>
</dbReference>
<keyword evidence="1" id="KW-0805">Transcription regulation</keyword>
<dbReference type="InterPro" id="IPR036388">
    <property type="entry name" value="WH-like_DNA-bd_sf"/>
</dbReference>
<keyword evidence="2" id="KW-0238">DNA-binding</keyword>
<comment type="caution">
    <text evidence="5">The sequence shown here is derived from an EMBL/GenBank/DDBJ whole genome shotgun (WGS) entry which is preliminary data.</text>
</comment>
<keyword evidence="3" id="KW-0804">Transcription</keyword>
<accession>A0A7K1J4J7</accession>
<evidence type="ECO:0000313" key="5">
    <source>
        <dbReference type="EMBL" id="MUH59410.1"/>
    </source>
</evidence>
<evidence type="ECO:0000256" key="3">
    <source>
        <dbReference type="ARBA" id="ARBA00023163"/>
    </source>
</evidence>
<sequence length="193" mass="22491">MDYQLEAIHEYLFAMWSSRSKSVRTFERGTQGEMFVLRELMFHGPCTPSSLAEAMNATSGRISSLLSGMYAKGWIERENDPRDRRSVLVDLTDEGREVAKKQGEELVADLRWVFSQMGEERTREFVKLFSDFMVYMSICQPEGPQPTQEQVTQAFERRDRLHERMVKLSKKIAEDGLFAEQVHRRPPHAPQRE</sequence>
<dbReference type="SUPFAM" id="SSF46785">
    <property type="entry name" value="Winged helix' DNA-binding domain"/>
    <property type="match status" value="1"/>
</dbReference>